<reference evidence="1 2" key="1">
    <citation type="submission" date="2019-06" db="EMBL/GenBank/DDBJ databases">
        <title>Genomic Encyclopedia of Type Strains, Phase IV (KMG-V): Genome sequencing to study the core and pangenomes of soil and plant-associated prokaryotes.</title>
        <authorList>
            <person name="Whitman W."/>
        </authorList>
    </citation>
    <scope>NUCLEOTIDE SEQUENCE [LARGE SCALE GENOMIC DNA]</scope>
    <source>
        <strain evidence="1 2">BR 10556</strain>
    </source>
</reference>
<comment type="caution">
    <text evidence="1">The sequence shown here is derived from an EMBL/GenBank/DDBJ whole genome shotgun (WGS) entry which is preliminary data.</text>
</comment>
<evidence type="ECO:0000313" key="2">
    <source>
        <dbReference type="Proteomes" id="UP000315914"/>
    </source>
</evidence>
<dbReference type="Proteomes" id="UP000315914">
    <property type="component" value="Unassembled WGS sequence"/>
</dbReference>
<dbReference type="AlphaFoldDB" id="A0A560JHT3"/>
<sequence>MAKVSVSKPRNLLYCIARCRGLFAIDRELPALRHDDASFAGWTH</sequence>
<evidence type="ECO:0000313" key="1">
    <source>
        <dbReference type="EMBL" id="TWB67900.1"/>
    </source>
</evidence>
<dbReference type="EMBL" id="VITW01000013">
    <property type="protein sequence ID" value="TWB67900.1"/>
    <property type="molecule type" value="Genomic_DNA"/>
</dbReference>
<keyword evidence="2" id="KW-1185">Reference proteome</keyword>
<proteinExistence type="predicted"/>
<accession>A0A560JHT3</accession>
<protein>
    <submittedName>
        <fullName evidence="1">Uncharacterized protein</fullName>
    </submittedName>
</protein>
<name>A0A560JHT3_9BRAD</name>
<gene>
    <name evidence="1" type="ORF">FBZ95_11321</name>
</gene>
<organism evidence="1 2">
    <name type="scientific">Bradyrhizobium sacchari</name>
    <dbReference type="NCBI Taxonomy" id="1399419"/>
    <lineage>
        <taxon>Bacteria</taxon>
        <taxon>Pseudomonadati</taxon>
        <taxon>Pseudomonadota</taxon>
        <taxon>Alphaproteobacteria</taxon>
        <taxon>Hyphomicrobiales</taxon>
        <taxon>Nitrobacteraceae</taxon>
        <taxon>Bradyrhizobium</taxon>
    </lineage>
</organism>